<keyword evidence="1" id="KW-0808">Transferase</keyword>
<dbReference type="InterPro" id="IPR050320">
    <property type="entry name" value="N5-glutamine_MTase"/>
</dbReference>
<organism evidence="1">
    <name type="scientific">mine drainage metagenome</name>
    <dbReference type="NCBI Taxonomy" id="410659"/>
    <lineage>
        <taxon>unclassified sequences</taxon>
        <taxon>metagenomes</taxon>
        <taxon>ecological metagenomes</taxon>
    </lineage>
</organism>
<protein>
    <submittedName>
        <fullName evidence="1">Release factor glutamine methyltransferase</fullName>
        <ecNumber evidence="1">2.1.1.297</ecNumber>
    </submittedName>
</protein>
<reference evidence="1" key="1">
    <citation type="submission" date="2016-10" db="EMBL/GenBank/DDBJ databases">
        <title>Sequence of Gallionella enrichment culture.</title>
        <authorList>
            <person name="Poehlein A."/>
            <person name="Muehling M."/>
            <person name="Daniel R."/>
        </authorList>
    </citation>
    <scope>NUCLEOTIDE SEQUENCE</scope>
</reference>
<gene>
    <name evidence="1" type="primary">prmC_21</name>
    <name evidence="1" type="ORF">GALL_551700</name>
</gene>
<evidence type="ECO:0000313" key="1">
    <source>
        <dbReference type="EMBL" id="OIQ63289.1"/>
    </source>
</evidence>
<sequence>MSNPPYVTPGAVPVDPEVAEHDPAVALYGLGPDGLEVPRGIIAAAARLLRPGGLLVMEHAEVQAAAAREAVRRTGAFERIGTAEDLAGRPRMVVARRVPFVADPPTTQPDVEHSRS</sequence>
<dbReference type="PANTHER" id="PTHR18895">
    <property type="entry name" value="HEMK METHYLTRANSFERASE"/>
    <property type="match status" value="1"/>
</dbReference>
<dbReference type="GO" id="GO:0102559">
    <property type="term" value="F:peptide chain release factor N(5)-glutamine methyltransferase activity"/>
    <property type="evidence" value="ECO:0007669"/>
    <property type="project" value="UniProtKB-EC"/>
</dbReference>
<dbReference type="GO" id="GO:0032259">
    <property type="term" value="P:methylation"/>
    <property type="evidence" value="ECO:0007669"/>
    <property type="project" value="UniProtKB-KW"/>
</dbReference>
<dbReference type="SUPFAM" id="SSF53335">
    <property type="entry name" value="S-adenosyl-L-methionine-dependent methyltransferases"/>
    <property type="match status" value="1"/>
</dbReference>
<dbReference type="EC" id="2.1.1.297" evidence="1"/>
<dbReference type="Gene3D" id="3.40.50.150">
    <property type="entry name" value="Vaccinia Virus protein VP39"/>
    <property type="match status" value="1"/>
</dbReference>
<accession>A0A1J5NVR1</accession>
<keyword evidence="1" id="KW-0489">Methyltransferase</keyword>
<dbReference type="AlphaFoldDB" id="A0A1J5NVR1"/>
<dbReference type="EMBL" id="MLJW01009136">
    <property type="protein sequence ID" value="OIQ63289.1"/>
    <property type="molecule type" value="Genomic_DNA"/>
</dbReference>
<name>A0A1J5NVR1_9ZZZZ</name>
<dbReference type="PANTHER" id="PTHR18895:SF74">
    <property type="entry name" value="MTRF1L RELEASE FACTOR GLUTAMINE METHYLTRANSFERASE"/>
    <property type="match status" value="1"/>
</dbReference>
<proteinExistence type="predicted"/>
<comment type="caution">
    <text evidence="1">The sequence shown here is derived from an EMBL/GenBank/DDBJ whole genome shotgun (WGS) entry which is preliminary data.</text>
</comment>
<dbReference type="InterPro" id="IPR029063">
    <property type="entry name" value="SAM-dependent_MTases_sf"/>
</dbReference>